<accession>A0ABM4F1X9</accession>
<evidence type="ECO:0000256" key="2">
    <source>
        <dbReference type="SAM" id="MobiDB-lite"/>
    </source>
</evidence>
<comment type="similarity">
    <text evidence="1">Belongs to the SPATA2 family.</text>
</comment>
<dbReference type="PANTHER" id="PTHR15326:SF7">
    <property type="entry name" value="SPERMATOGENESIS-ASSOCIATED PROTEIN 2-LIKE PROTEIN"/>
    <property type="match status" value="1"/>
</dbReference>
<proteinExistence type="inferred from homology"/>
<evidence type="ECO:0000313" key="5">
    <source>
        <dbReference type="RefSeq" id="XP_067158957.1"/>
    </source>
</evidence>
<dbReference type="Gene3D" id="1.20.58.2190">
    <property type="match status" value="1"/>
</dbReference>
<evidence type="ECO:0000259" key="3">
    <source>
        <dbReference type="Pfam" id="PF21388"/>
    </source>
</evidence>
<evidence type="ECO:0000256" key="1">
    <source>
        <dbReference type="ARBA" id="ARBA00038142"/>
    </source>
</evidence>
<reference evidence="5" key="1">
    <citation type="submission" date="2025-08" db="UniProtKB">
        <authorList>
            <consortium name="RefSeq"/>
        </authorList>
    </citation>
    <scope>IDENTIFICATION</scope>
    <source>
        <tissue evidence="5">Blood</tissue>
    </source>
</reference>
<feature type="compositionally biased region" description="Polar residues" evidence="2">
    <location>
        <begin position="314"/>
        <end position="327"/>
    </location>
</feature>
<dbReference type="InterPro" id="IPR048839">
    <property type="entry name" value="SPATA2_PUB-like"/>
</dbReference>
<feature type="domain" description="Spermatogenesis-associated protein 2 PUB-like" evidence="3">
    <location>
        <begin position="69"/>
        <end position="189"/>
    </location>
</feature>
<dbReference type="Pfam" id="PF21388">
    <property type="entry name" value="SPATA2_PUB-like"/>
    <property type="match status" value="1"/>
</dbReference>
<feature type="region of interest" description="Disordered" evidence="2">
    <location>
        <begin position="311"/>
        <end position="379"/>
    </location>
</feature>
<protein>
    <submittedName>
        <fullName evidence="5">Spermatogenesis-associated protein 2-like protein</fullName>
    </submittedName>
</protein>
<name>A0ABM4F1X9_9AVES</name>
<keyword evidence="4" id="KW-1185">Reference proteome</keyword>
<dbReference type="GeneID" id="136992880"/>
<dbReference type="PANTHER" id="PTHR15326">
    <property type="entry name" value="SPERMATOGENESIS-ASSOCIATED PROTEIN 2/TAMOZHENNIC"/>
    <property type="match status" value="1"/>
</dbReference>
<gene>
    <name evidence="5" type="primary">SPATA2L</name>
</gene>
<dbReference type="RefSeq" id="XP_067158957.1">
    <property type="nucleotide sequence ID" value="XM_067302856.1"/>
</dbReference>
<organism evidence="4 5">
    <name type="scientific">Apteryx mantelli</name>
    <name type="common">North Island brown kiwi</name>
    <dbReference type="NCBI Taxonomy" id="2696672"/>
    <lineage>
        <taxon>Eukaryota</taxon>
        <taxon>Metazoa</taxon>
        <taxon>Chordata</taxon>
        <taxon>Craniata</taxon>
        <taxon>Vertebrata</taxon>
        <taxon>Euteleostomi</taxon>
        <taxon>Archelosauria</taxon>
        <taxon>Archosauria</taxon>
        <taxon>Dinosauria</taxon>
        <taxon>Saurischia</taxon>
        <taxon>Theropoda</taxon>
        <taxon>Coelurosauria</taxon>
        <taxon>Aves</taxon>
        <taxon>Palaeognathae</taxon>
        <taxon>Apterygiformes</taxon>
        <taxon>Apterygidae</taxon>
        <taxon>Apteryx</taxon>
    </lineage>
</organism>
<evidence type="ECO:0000313" key="4">
    <source>
        <dbReference type="Proteomes" id="UP001652627"/>
    </source>
</evidence>
<feature type="region of interest" description="Disordered" evidence="2">
    <location>
        <begin position="224"/>
        <end position="277"/>
    </location>
</feature>
<dbReference type="Proteomes" id="UP001652627">
    <property type="component" value="Chromosome 10"/>
</dbReference>
<sequence>MCSGAALRQEYRRCLERDFRRGRAGTCSDASFGETLRQRLRDDPALLRALQDDAGALLASGLRGRSDLGQALRGLAAAFEVLELAAVNLYLFPWRKEFGTIKTFSGAYVHWLRAALPEAELARSFARLGYVRRDEHHLTISRPPPGPELVAAACGFFACRLECKILAEAVLRLRPCRVCAQDLLEARRLAGGAEACVEALRRLALQRNAGVGCGDCVDLYREPPAGPEDAGPRGGRQDAAPSPLPGSSPRKQRARLWREPAGPRGAQDVPRRGWDLAGHGELGQELLPAEGNANPDTSLLFLEQELGAAGGSHNAMTTGSGSPQVSSRCCPPAPTLSRAANHPVLGPGSGAAPGEPQQPLASGMPGDLPPTALRPASRGEAPELPCYQLHSCLRRGALPSYCCTTCQQLHAGACAAVQACRTHHRGQELRSEKQQRLWLQRTEVDMLLADGSGARP</sequence>